<evidence type="ECO:0000256" key="2">
    <source>
        <dbReference type="SAM" id="Phobius"/>
    </source>
</evidence>
<evidence type="ECO:0008006" key="5">
    <source>
        <dbReference type="Google" id="ProtNLM"/>
    </source>
</evidence>
<keyword evidence="2" id="KW-0472">Membrane</keyword>
<feature type="non-terminal residue" evidence="3">
    <location>
        <position position="135"/>
    </location>
</feature>
<reference evidence="3" key="1">
    <citation type="submission" date="2023-10" db="EMBL/GenBank/DDBJ databases">
        <title>Genome assembly of Pristionchus species.</title>
        <authorList>
            <person name="Yoshida K."/>
            <person name="Sommer R.J."/>
        </authorList>
    </citation>
    <scope>NUCLEOTIDE SEQUENCE</scope>
    <source>
        <strain evidence="3">RS5133</strain>
    </source>
</reference>
<keyword evidence="2" id="KW-1133">Transmembrane helix</keyword>
<keyword evidence="4" id="KW-1185">Reference proteome</keyword>
<accession>A0AAV5W2B9</accession>
<keyword evidence="2" id="KW-0812">Transmembrane</keyword>
<feature type="compositionally biased region" description="Basic and acidic residues" evidence="1">
    <location>
        <begin position="106"/>
        <end position="118"/>
    </location>
</feature>
<dbReference type="EMBL" id="BTSY01000004">
    <property type="protein sequence ID" value="GMT24848.1"/>
    <property type="molecule type" value="Genomic_DNA"/>
</dbReference>
<name>A0AAV5W2B9_9BILA</name>
<feature type="non-terminal residue" evidence="3">
    <location>
        <position position="1"/>
    </location>
</feature>
<dbReference type="Proteomes" id="UP001432322">
    <property type="component" value="Unassembled WGS sequence"/>
</dbReference>
<dbReference type="AlphaFoldDB" id="A0AAV5W2B9"/>
<evidence type="ECO:0000313" key="3">
    <source>
        <dbReference type="EMBL" id="GMT24848.1"/>
    </source>
</evidence>
<gene>
    <name evidence="3" type="ORF">PFISCL1PPCAC_16145</name>
</gene>
<protein>
    <recommendedName>
        <fullName evidence="5">Transmembrane protein</fullName>
    </recommendedName>
</protein>
<evidence type="ECO:0000256" key="1">
    <source>
        <dbReference type="SAM" id="MobiDB-lite"/>
    </source>
</evidence>
<feature type="transmembrane region" description="Helical" evidence="2">
    <location>
        <begin position="6"/>
        <end position="27"/>
    </location>
</feature>
<comment type="caution">
    <text evidence="3">The sequence shown here is derived from an EMBL/GenBank/DDBJ whole genome shotgun (WGS) entry which is preliminary data.</text>
</comment>
<feature type="region of interest" description="Disordered" evidence="1">
    <location>
        <begin position="106"/>
        <end position="135"/>
    </location>
</feature>
<organism evidence="3 4">
    <name type="scientific">Pristionchus fissidentatus</name>
    <dbReference type="NCBI Taxonomy" id="1538716"/>
    <lineage>
        <taxon>Eukaryota</taxon>
        <taxon>Metazoa</taxon>
        <taxon>Ecdysozoa</taxon>
        <taxon>Nematoda</taxon>
        <taxon>Chromadorea</taxon>
        <taxon>Rhabditida</taxon>
        <taxon>Rhabditina</taxon>
        <taxon>Diplogasteromorpha</taxon>
        <taxon>Diplogasteroidea</taxon>
        <taxon>Neodiplogasteridae</taxon>
        <taxon>Pristionchus</taxon>
    </lineage>
</organism>
<feature type="transmembrane region" description="Helical" evidence="2">
    <location>
        <begin position="39"/>
        <end position="64"/>
    </location>
</feature>
<evidence type="ECO:0000313" key="4">
    <source>
        <dbReference type="Proteomes" id="UP001432322"/>
    </source>
</evidence>
<proteinExistence type="predicted"/>
<sequence>SDRWTHTFTLFSMVAALFCAIFILLSGGSRFRDDNSLHLIYLLYESICFFSFYLILLAIAYYGYRTYTLQIEANQLRQKIYSKWLQERAIALHKLNREVHEDEELMKAAKDKKKKEENANPFHQKTIEEDEKFEN</sequence>